<accession>A0AAV8R8Z1</accession>
<dbReference type="InterPro" id="IPR011009">
    <property type="entry name" value="Kinase-like_dom_sf"/>
</dbReference>
<keyword evidence="1" id="KW-0808">Transferase</keyword>
<proteinExistence type="predicted"/>
<feature type="domain" description="Protein kinase" evidence="6">
    <location>
        <begin position="90"/>
        <end position="398"/>
    </location>
</feature>
<evidence type="ECO:0000259" key="6">
    <source>
        <dbReference type="PROSITE" id="PS50011"/>
    </source>
</evidence>
<dbReference type="GO" id="GO:0004672">
    <property type="term" value="F:protein kinase activity"/>
    <property type="evidence" value="ECO:0007669"/>
    <property type="project" value="InterPro"/>
</dbReference>
<dbReference type="GO" id="GO:0005524">
    <property type="term" value="F:ATP binding"/>
    <property type="evidence" value="ECO:0007669"/>
    <property type="project" value="UniProtKB-UniRule"/>
</dbReference>
<dbReference type="Proteomes" id="UP001222027">
    <property type="component" value="Unassembled WGS sequence"/>
</dbReference>
<feature type="binding site" evidence="5">
    <location>
        <position position="118"/>
    </location>
    <ligand>
        <name>ATP</name>
        <dbReference type="ChEBI" id="CHEBI:30616"/>
    </ligand>
</feature>
<dbReference type="InterPro" id="IPR001245">
    <property type="entry name" value="Ser-Thr/Tyr_kinase_cat_dom"/>
</dbReference>
<protein>
    <recommendedName>
        <fullName evidence="6">Protein kinase domain-containing protein</fullName>
    </recommendedName>
</protein>
<dbReference type="PANTHER" id="PTHR47973">
    <property type="entry name" value="CYSTEINE-RICH RECEPTOR-LIKE PROTEIN KINASE 3"/>
    <property type="match status" value="1"/>
</dbReference>
<reference evidence="7 8" key="1">
    <citation type="submission" date="2022-12" db="EMBL/GenBank/DDBJ databases">
        <title>Chromosome-scale assembly of the Ensete ventricosum genome.</title>
        <authorList>
            <person name="Dussert Y."/>
            <person name="Stocks J."/>
            <person name="Wendawek A."/>
            <person name="Woldeyes F."/>
            <person name="Nichols R.A."/>
            <person name="Borrell J.S."/>
        </authorList>
    </citation>
    <scope>NUCLEOTIDE SEQUENCE [LARGE SCALE GENOMIC DNA]</scope>
    <source>
        <strain evidence="8">cv. Maze</strain>
        <tissue evidence="7">Seeds</tissue>
    </source>
</reference>
<organism evidence="7 8">
    <name type="scientific">Ensete ventricosum</name>
    <name type="common">Abyssinian banana</name>
    <name type="synonym">Musa ensete</name>
    <dbReference type="NCBI Taxonomy" id="4639"/>
    <lineage>
        <taxon>Eukaryota</taxon>
        <taxon>Viridiplantae</taxon>
        <taxon>Streptophyta</taxon>
        <taxon>Embryophyta</taxon>
        <taxon>Tracheophyta</taxon>
        <taxon>Spermatophyta</taxon>
        <taxon>Magnoliopsida</taxon>
        <taxon>Liliopsida</taxon>
        <taxon>Zingiberales</taxon>
        <taxon>Musaceae</taxon>
        <taxon>Ensete</taxon>
    </lineage>
</organism>
<dbReference type="Gene3D" id="1.10.510.10">
    <property type="entry name" value="Transferase(Phosphotransferase) domain 1"/>
    <property type="match status" value="1"/>
</dbReference>
<keyword evidence="4 5" id="KW-0067">ATP-binding</keyword>
<comment type="caution">
    <text evidence="7">The sequence shown here is derived from an EMBL/GenBank/DDBJ whole genome shotgun (WGS) entry which is preliminary data.</text>
</comment>
<dbReference type="SUPFAM" id="SSF56112">
    <property type="entry name" value="Protein kinase-like (PK-like)"/>
    <property type="match status" value="1"/>
</dbReference>
<dbReference type="InterPro" id="IPR000719">
    <property type="entry name" value="Prot_kinase_dom"/>
</dbReference>
<evidence type="ECO:0000256" key="3">
    <source>
        <dbReference type="ARBA" id="ARBA00022777"/>
    </source>
</evidence>
<dbReference type="FunFam" id="3.30.200.20:FF:000225">
    <property type="entry name" value="cold-responsive protein kinase 1"/>
    <property type="match status" value="1"/>
</dbReference>
<evidence type="ECO:0000313" key="7">
    <source>
        <dbReference type="EMBL" id="KAJ8493325.1"/>
    </source>
</evidence>
<keyword evidence="8" id="KW-1185">Reference proteome</keyword>
<keyword evidence="3" id="KW-0418">Kinase</keyword>
<evidence type="ECO:0000313" key="8">
    <source>
        <dbReference type="Proteomes" id="UP001222027"/>
    </source>
</evidence>
<dbReference type="EMBL" id="JAQQAF010000004">
    <property type="protein sequence ID" value="KAJ8493325.1"/>
    <property type="molecule type" value="Genomic_DNA"/>
</dbReference>
<evidence type="ECO:0000256" key="5">
    <source>
        <dbReference type="PROSITE-ProRule" id="PRU10141"/>
    </source>
</evidence>
<gene>
    <name evidence="7" type="ORF">OPV22_015046</name>
</gene>
<dbReference type="Pfam" id="PF07714">
    <property type="entry name" value="PK_Tyr_Ser-Thr"/>
    <property type="match status" value="2"/>
</dbReference>
<dbReference type="InterPro" id="IPR052059">
    <property type="entry name" value="CR_Ser/Thr_kinase"/>
</dbReference>
<dbReference type="Gene3D" id="3.30.200.20">
    <property type="entry name" value="Phosphorylase Kinase, domain 1"/>
    <property type="match status" value="1"/>
</dbReference>
<dbReference type="PROSITE" id="PS00107">
    <property type="entry name" value="PROTEIN_KINASE_ATP"/>
    <property type="match status" value="1"/>
</dbReference>
<evidence type="ECO:0000256" key="2">
    <source>
        <dbReference type="ARBA" id="ARBA00022741"/>
    </source>
</evidence>
<dbReference type="PROSITE" id="PS50011">
    <property type="entry name" value="PROTEIN_KINASE_DOM"/>
    <property type="match status" value="1"/>
</dbReference>
<evidence type="ECO:0000256" key="1">
    <source>
        <dbReference type="ARBA" id="ARBA00022679"/>
    </source>
</evidence>
<dbReference type="AlphaFoldDB" id="A0AAV8R8Z1"/>
<dbReference type="InterPro" id="IPR017441">
    <property type="entry name" value="Protein_kinase_ATP_BS"/>
</dbReference>
<name>A0AAV8R8Z1_ENSVE</name>
<keyword evidence="2 5" id="KW-0547">Nucleotide-binding</keyword>
<evidence type="ECO:0000256" key="4">
    <source>
        <dbReference type="ARBA" id="ARBA00022840"/>
    </source>
</evidence>
<sequence>MRRVPSLAGVSVPMTGWENTIRTKLVYVYLYSPLRYLEITVVGSKLGQHWRAIKRKTSHRQHEQPNEDIPGTEGAKIYTYKELRNATDDFSPANKVGEGGFGSVYKGRLRDGKFVAVKVLSSESKQGAREFLTEITVISGIIHENLVKLYGCCVEGTHRILVYNYCENNSLAQTLLGSSRSSIQLNWRTRAKICVAKLLPANVTHVSTKVAGTIGYLAPEYAVRGQVTRKSDVYSYGVLLLEIVSGRCNTNTRLPYEDQFLLERSPGITSGLLILQTWDLYECGKLANIIDNSLTDDLDIEEACKFLKIGLLCTQDTMKLRPSMSNVVKMLTGKKDVDSEITKPGIIDDFMELKIRSMNKAADPMSSSGISPALGKSPLSSVNTTYASMTFTSIFERD</sequence>